<evidence type="ECO:0000256" key="3">
    <source>
        <dbReference type="ARBA" id="ARBA00012689"/>
    </source>
</evidence>
<evidence type="ECO:0000256" key="7">
    <source>
        <dbReference type="ARBA" id="ARBA00023002"/>
    </source>
</evidence>
<comment type="subcellular location">
    <subcellularLocation>
        <location evidence="1">Secreted</location>
    </subcellularLocation>
</comment>
<evidence type="ECO:0000256" key="15">
    <source>
        <dbReference type="SAM" id="SignalP"/>
    </source>
</evidence>
<evidence type="ECO:0000256" key="8">
    <source>
        <dbReference type="ARBA" id="ARBA00023008"/>
    </source>
</evidence>
<evidence type="ECO:0000259" key="16">
    <source>
        <dbReference type="Pfam" id="PF01082"/>
    </source>
</evidence>
<keyword evidence="8 13" id="KW-0186">Copper</keyword>
<dbReference type="Pfam" id="PF01082">
    <property type="entry name" value="Cu2_monooxygen"/>
    <property type="match status" value="1"/>
</dbReference>
<evidence type="ECO:0000313" key="19">
    <source>
        <dbReference type="WBParaSite" id="Pan_g7202.t1"/>
    </source>
</evidence>
<dbReference type="InterPro" id="IPR024548">
    <property type="entry name" value="Cu2_monoox_C"/>
</dbReference>
<feature type="chain" id="PRO_5028936851" description="peptidylglycine monooxygenase" evidence="15">
    <location>
        <begin position="22"/>
        <end position="374"/>
    </location>
</feature>
<evidence type="ECO:0000256" key="13">
    <source>
        <dbReference type="PIRSR" id="PIRSR600720-2"/>
    </source>
</evidence>
<dbReference type="WBParaSite" id="Pan_g7202.t1">
    <property type="protein sequence ID" value="Pan_g7202.t1"/>
    <property type="gene ID" value="Pan_g7202"/>
</dbReference>
<dbReference type="GO" id="GO:0016020">
    <property type="term" value="C:membrane"/>
    <property type="evidence" value="ECO:0007669"/>
    <property type="project" value="InterPro"/>
</dbReference>
<dbReference type="Pfam" id="PF03712">
    <property type="entry name" value="Cu2_monoox_C"/>
    <property type="match status" value="1"/>
</dbReference>
<comment type="similarity">
    <text evidence="2">Belongs to the copper type II ascorbate-dependent monooxygenase family.</text>
</comment>
<dbReference type="GO" id="GO:0005576">
    <property type="term" value="C:extracellular region"/>
    <property type="evidence" value="ECO:0007669"/>
    <property type="project" value="UniProtKB-SubCell"/>
</dbReference>
<dbReference type="EC" id="1.14.17.3" evidence="3"/>
<dbReference type="Gene3D" id="2.60.120.310">
    <property type="entry name" value="Copper type II, ascorbate-dependent monooxygenase, N-terminal domain"/>
    <property type="match status" value="1"/>
</dbReference>
<feature type="binding site" evidence="13">
    <location>
        <position position="113"/>
    </location>
    <ligand>
        <name>Cu(2+)</name>
        <dbReference type="ChEBI" id="CHEBI:29036"/>
        <label>1</label>
        <note>catalytic</note>
    </ligand>
</feature>
<dbReference type="Proteomes" id="UP000492821">
    <property type="component" value="Unassembled WGS sequence"/>
</dbReference>
<dbReference type="GO" id="GO:0006518">
    <property type="term" value="P:peptide metabolic process"/>
    <property type="evidence" value="ECO:0007669"/>
    <property type="project" value="InterPro"/>
</dbReference>
<proteinExistence type="inferred from homology"/>
<dbReference type="InterPro" id="IPR014784">
    <property type="entry name" value="Cu2_ascorb_mOase-like_C"/>
</dbReference>
<dbReference type="AlphaFoldDB" id="A0A7E4W731"/>
<evidence type="ECO:0000256" key="4">
    <source>
        <dbReference type="ARBA" id="ARBA00022525"/>
    </source>
</evidence>
<dbReference type="PANTHER" id="PTHR10680">
    <property type="entry name" value="PEPTIDYL-GLYCINE ALPHA-AMIDATING MONOOXYGENASE"/>
    <property type="match status" value="1"/>
</dbReference>
<dbReference type="Gene3D" id="2.60.120.230">
    <property type="match status" value="1"/>
</dbReference>
<feature type="disulfide bond" evidence="14">
    <location>
        <begin position="237"/>
        <end position="351"/>
    </location>
</feature>
<dbReference type="GO" id="GO:0004504">
    <property type="term" value="F:peptidylglycine monooxygenase activity"/>
    <property type="evidence" value="ECO:0007669"/>
    <property type="project" value="UniProtKB-EC"/>
</dbReference>
<keyword evidence="7" id="KW-0560">Oxidoreductase</keyword>
<feature type="binding site" evidence="13">
    <location>
        <position position="253"/>
    </location>
    <ligand>
        <name>Cu(2+)</name>
        <dbReference type="ChEBI" id="CHEBI:29036"/>
        <label>1</label>
        <note>catalytic</note>
    </ligand>
</feature>
<organism evidence="18 19">
    <name type="scientific">Panagrellus redivivus</name>
    <name type="common">Microworm</name>
    <dbReference type="NCBI Taxonomy" id="6233"/>
    <lineage>
        <taxon>Eukaryota</taxon>
        <taxon>Metazoa</taxon>
        <taxon>Ecdysozoa</taxon>
        <taxon>Nematoda</taxon>
        <taxon>Chromadorea</taxon>
        <taxon>Rhabditida</taxon>
        <taxon>Tylenchina</taxon>
        <taxon>Panagrolaimomorpha</taxon>
        <taxon>Panagrolaimoidea</taxon>
        <taxon>Panagrolaimidae</taxon>
        <taxon>Panagrellus</taxon>
    </lineage>
</organism>
<feature type="disulfide bond" evidence="14">
    <location>
        <begin position="119"/>
        <end position="147"/>
    </location>
</feature>
<evidence type="ECO:0000259" key="17">
    <source>
        <dbReference type="Pfam" id="PF03712"/>
    </source>
</evidence>
<keyword evidence="11" id="KW-0325">Glycoprotein</keyword>
<feature type="binding site" evidence="13">
    <location>
        <position position="255"/>
    </location>
    <ligand>
        <name>Cu(2+)</name>
        <dbReference type="ChEBI" id="CHEBI:29036"/>
        <label>1</label>
        <note>catalytic</note>
    </ligand>
</feature>
<dbReference type="FunFam" id="2.60.120.310:FF:000005">
    <property type="entry name" value="Peptidylglycine alpha-hydroxylating monooxygenase"/>
    <property type="match status" value="1"/>
</dbReference>
<keyword evidence="4" id="KW-0964">Secreted</keyword>
<evidence type="ECO:0000313" key="18">
    <source>
        <dbReference type="Proteomes" id="UP000492821"/>
    </source>
</evidence>
<keyword evidence="6 15" id="KW-0732">Signal</keyword>
<sequence>MKRHVVVAAFLPLLVTGLLYGEPRPYPAYGESDIPVEPIEYAYGGSDSEIPAAFGAEERFEAVSKVSSDDLRMPGVKLVTNETYLCTAFPVDTQQTHYLVGFEALADAKHVHHILLFGCDAPGSEDDVWDCGEMSPVASGYAHSPVCDGKPEIIYAWAKGAAPLELPADVGYRVGAGSKSKILVLQVHYMHEEPKEDFSGLRVTSTVIPQSRTAATMLVVTGGTVPAKTTTDFEAACVLDEPIVMHPFAYRVHTHSHGVHVAGYVVKEDETTGKDTWTLLGERNPQLPQMFADVANKSAIIQPGDIIAARCTMKNDENRNITVGSTGADEMCNFYIAYYVDGERVLQDNTCFSPGSPEYTWGSSAGLNHIPKHH</sequence>
<feature type="binding site" evidence="13">
    <location>
        <position position="331"/>
    </location>
    <ligand>
        <name>Cu(2+)</name>
        <dbReference type="ChEBI" id="CHEBI:29036"/>
        <label>1</label>
        <note>catalytic</note>
    </ligand>
</feature>
<evidence type="ECO:0000256" key="5">
    <source>
        <dbReference type="ARBA" id="ARBA00022723"/>
    </source>
</evidence>
<evidence type="ECO:0000256" key="14">
    <source>
        <dbReference type="PIRSR" id="PIRSR600720-3"/>
    </source>
</evidence>
<evidence type="ECO:0000256" key="1">
    <source>
        <dbReference type="ARBA" id="ARBA00004613"/>
    </source>
</evidence>
<dbReference type="PANTHER" id="PTHR10680:SF14">
    <property type="entry name" value="PEPTIDYL-GLYCINE ALPHA-AMIDATING MONOOXYGENASE"/>
    <property type="match status" value="1"/>
</dbReference>
<accession>A0A7E4W731</accession>
<evidence type="ECO:0000256" key="6">
    <source>
        <dbReference type="ARBA" id="ARBA00022729"/>
    </source>
</evidence>
<dbReference type="InterPro" id="IPR000720">
    <property type="entry name" value="PHM/PAL"/>
</dbReference>
<reference evidence="18" key="1">
    <citation type="journal article" date="2013" name="Genetics">
        <title>The draft genome and transcriptome of Panagrellus redivivus are shaped by the harsh demands of a free-living lifestyle.</title>
        <authorList>
            <person name="Srinivasan J."/>
            <person name="Dillman A.R."/>
            <person name="Macchietto M.G."/>
            <person name="Heikkinen L."/>
            <person name="Lakso M."/>
            <person name="Fracchia K.M."/>
            <person name="Antoshechkin I."/>
            <person name="Mortazavi A."/>
            <person name="Wong G."/>
            <person name="Sternberg P.W."/>
        </authorList>
    </citation>
    <scope>NUCLEOTIDE SEQUENCE [LARGE SCALE GENOMIC DNA]</scope>
    <source>
        <strain evidence="18">MT8872</strain>
    </source>
</reference>
<dbReference type="SUPFAM" id="SSF49742">
    <property type="entry name" value="PHM/PNGase F"/>
    <property type="match status" value="2"/>
</dbReference>
<comment type="catalytic activity">
    <reaction evidence="12">
        <text>a [peptide]-C-terminal glycine + 2 L-ascorbate + O2 = a [peptide]-C-terminal (2S)-2-hydroxyglycine + 2 monodehydro-L-ascorbate radical + H2O</text>
        <dbReference type="Rhea" id="RHEA:21452"/>
        <dbReference type="Rhea" id="RHEA-COMP:13486"/>
        <dbReference type="Rhea" id="RHEA-COMP:15321"/>
        <dbReference type="ChEBI" id="CHEBI:15377"/>
        <dbReference type="ChEBI" id="CHEBI:15379"/>
        <dbReference type="ChEBI" id="CHEBI:38290"/>
        <dbReference type="ChEBI" id="CHEBI:59513"/>
        <dbReference type="ChEBI" id="CHEBI:137000"/>
        <dbReference type="ChEBI" id="CHEBI:142768"/>
        <dbReference type="EC" id="1.14.17.3"/>
    </reaction>
</comment>
<feature type="disulfide bond" evidence="14">
    <location>
        <begin position="311"/>
        <end position="332"/>
    </location>
</feature>
<keyword evidence="9" id="KW-0503">Monooxygenase</keyword>
<feature type="binding site" evidence="13">
    <location>
        <position position="112"/>
    </location>
    <ligand>
        <name>Cu(2+)</name>
        <dbReference type="ChEBI" id="CHEBI:29036"/>
        <label>1</label>
        <note>catalytic</note>
    </ligand>
</feature>
<dbReference type="PRINTS" id="PR00790">
    <property type="entry name" value="PAMONOXGNASE"/>
</dbReference>
<name>A0A7E4W731_PANRE</name>
<evidence type="ECO:0000256" key="2">
    <source>
        <dbReference type="ARBA" id="ARBA00010676"/>
    </source>
</evidence>
<dbReference type="InterPro" id="IPR000323">
    <property type="entry name" value="Cu2_ascorb_mOase_N"/>
</dbReference>
<feature type="disulfide bond" evidence="14">
    <location>
        <begin position="86"/>
        <end position="131"/>
    </location>
</feature>
<reference evidence="19" key="2">
    <citation type="submission" date="2020-10" db="UniProtKB">
        <authorList>
            <consortium name="WormBaseParasite"/>
        </authorList>
    </citation>
    <scope>IDENTIFICATION</scope>
</reference>
<dbReference type="GO" id="GO:0005507">
    <property type="term" value="F:copper ion binding"/>
    <property type="evidence" value="ECO:0007669"/>
    <property type="project" value="InterPro"/>
</dbReference>
<comment type="cofactor">
    <cofactor evidence="13">
        <name>Cu(2+)</name>
        <dbReference type="ChEBI" id="CHEBI:29036"/>
    </cofactor>
    <text evidence="13">Binds 2 Cu(2+) ions per subunit.</text>
</comment>
<dbReference type="InterPro" id="IPR036939">
    <property type="entry name" value="Cu2_ascorb_mOase_N_sf"/>
</dbReference>
<keyword evidence="5 13" id="KW-0479">Metal-binding</keyword>
<evidence type="ECO:0000256" key="10">
    <source>
        <dbReference type="ARBA" id="ARBA00023157"/>
    </source>
</evidence>
<dbReference type="InterPro" id="IPR008977">
    <property type="entry name" value="PHM/PNGase_F_dom_sf"/>
</dbReference>
<feature type="binding site" evidence="13">
    <location>
        <position position="188"/>
    </location>
    <ligand>
        <name>Cu(2+)</name>
        <dbReference type="ChEBI" id="CHEBI:29036"/>
        <label>1</label>
        <note>catalytic</note>
    </ligand>
</feature>
<evidence type="ECO:0000256" key="12">
    <source>
        <dbReference type="ARBA" id="ARBA00048431"/>
    </source>
</evidence>
<feature type="domain" description="Copper type II ascorbate-dependent monooxygenase N-terminal" evidence="16">
    <location>
        <begin position="71"/>
        <end position="193"/>
    </location>
</feature>
<evidence type="ECO:0000256" key="11">
    <source>
        <dbReference type="ARBA" id="ARBA00023180"/>
    </source>
</evidence>
<dbReference type="InterPro" id="IPR014783">
    <property type="entry name" value="Cu2_ascorb_mOase_CS-2"/>
</dbReference>
<evidence type="ECO:0000256" key="9">
    <source>
        <dbReference type="ARBA" id="ARBA00023033"/>
    </source>
</evidence>
<protein>
    <recommendedName>
        <fullName evidence="3">peptidylglycine monooxygenase</fullName>
        <ecNumber evidence="3">1.14.17.3</ecNumber>
    </recommendedName>
</protein>
<feature type="domain" description="Copper type II ascorbate-dependent monooxygenase C-terminal" evidence="17">
    <location>
        <begin position="214"/>
        <end position="361"/>
    </location>
</feature>
<dbReference type="PROSITE" id="PS00085">
    <property type="entry name" value="CU2_MONOOXYGENASE_2"/>
    <property type="match status" value="1"/>
</dbReference>
<keyword evidence="10 14" id="KW-1015">Disulfide bond</keyword>
<keyword evidence="18" id="KW-1185">Reference proteome</keyword>
<feature type="signal peptide" evidence="15">
    <location>
        <begin position="1"/>
        <end position="21"/>
    </location>
</feature>